<evidence type="ECO:0008006" key="3">
    <source>
        <dbReference type="Google" id="ProtNLM"/>
    </source>
</evidence>
<dbReference type="InterPro" id="IPR009563">
    <property type="entry name" value="SSSCA1"/>
</dbReference>
<dbReference type="OrthoDB" id="28939at2759"/>
<dbReference type="EMBL" id="WNTK01000012">
    <property type="protein sequence ID" value="KAG9475347.1"/>
    <property type="molecule type" value="Genomic_DNA"/>
</dbReference>
<reference evidence="1" key="1">
    <citation type="thesis" date="2020" institute="ProQuest LLC" country="789 East Eisenhower Parkway, Ann Arbor, MI, USA">
        <title>Comparative Genomics and Chromosome Evolution.</title>
        <authorList>
            <person name="Mudd A.B."/>
        </authorList>
    </citation>
    <scope>NUCLEOTIDE SEQUENCE</scope>
    <source>
        <strain evidence="1">HN-11 Male</strain>
        <tissue evidence="1">Kidney and liver</tissue>
    </source>
</reference>
<name>A0A8J6ETH0_ELECQ</name>
<keyword evidence="2" id="KW-1185">Reference proteome</keyword>
<accession>A0A8J6ETH0</accession>
<dbReference type="Pfam" id="PF06677">
    <property type="entry name" value="Auto_anti-p27"/>
    <property type="match status" value="1"/>
</dbReference>
<proteinExistence type="predicted"/>
<dbReference type="PANTHER" id="PTHR16537:SF1">
    <property type="entry name" value="PROTEIN ZNRD2"/>
    <property type="match status" value="1"/>
</dbReference>
<dbReference type="AlphaFoldDB" id="A0A8J6ETH0"/>
<evidence type="ECO:0000313" key="1">
    <source>
        <dbReference type="EMBL" id="KAG9475347.1"/>
    </source>
</evidence>
<dbReference type="InterPro" id="IPR051888">
    <property type="entry name" value="UPF0148_domain"/>
</dbReference>
<comment type="caution">
    <text evidence="1">The sequence shown here is derived from an EMBL/GenBank/DDBJ whole genome shotgun (WGS) entry which is preliminary data.</text>
</comment>
<evidence type="ECO:0000313" key="2">
    <source>
        <dbReference type="Proteomes" id="UP000770717"/>
    </source>
</evidence>
<gene>
    <name evidence="1" type="ORF">GDO78_003662</name>
</gene>
<sequence>MALQEDDDTWSPPSESDMKLLRARRERQDKISRMMGDYLLKGYRMLGESCDTCGTILLQDRQKKLLCISCQELDSDTEKDNPVLNPQAALSQVREHQLSLQETPVCEVPAAVTLVTNLNSGPVDAIVATNGPDPIVSAESALLEKMSWATHQLKETSSVEYSSQLCALLGTCAQSLKSLRDLRH</sequence>
<organism evidence="1 2">
    <name type="scientific">Eleutherodactylus coqui</name>
    <name type="common">Puerto Rican coqui</name>
    <dbReference type="NCBI Taxonomy" id="57060"/>
    <lineage>
        <taxon>Eukaryota</taxon>
        <taxon>Metazoa</taxon>
        <taxon>Chordata</taxon>
        <taxon>Craniata</taxon>
        <taxon>Vertebrata</taxon>
        <taxon>Euteleostomi</taxon>
        <taxon>Amphibia</taxon>
        <taxon>Batrachia</taxon>
        <taxon>Anura</taxon>
        <taxon>Neobatrachia</taxon>
        <taxon>Hyloidea</taxon>
        <taxon>Eleutherodactylidae</taxon>
        <taxon>Eleutherodactylinae</taxon>
        <taxon>Eleutherodactylus</taxon>
        <taxon>Eleutherodactylus</taxon>
    </lineage>
</organism>
<protein>
    <recommendedName>
        <fullName evidence="3">Sjoegren syndrome/scleroderma autoantigen 1</fullName>
    </recommendedName>
</protein>
<dbReference type="Proteomes" id="UP000770717">
    <property type="component" value="Unassembled WGS sequence"/>
</dbReference>
<dbReference type="PANTHER" id="PTHR16537">
    <property type="entry name" value="SJOEGREN SYNDROME/SCLERODERMA AUTOANTIGEN 1"/>
    <property type="match status" value="1"/>
</dbReference>